<gene>
    <name evidence="5" type="ORF">FHW37_105369</name>
</gene>
<name>A0A561QPK6_9HYPH</name>
<dbReference type="SMART" id="SM00342">
    <property type="entry name" value="HTH_ARAC"/>
    <property type="match status" value="1"/>
</dbReference>
<proteinExistence type="predicted"/>
<dbReference type="InterPro" id="IPR018060">
    <property type="entry name" value="HTH_AraC"/>
</dbReference>
<evidence type="ECO:0000313" key="6">
    <source>
        <dbReference type="Proteomes" id="UP000320653"/>
    </source>
</evidence>
<keyword evidence="2" id="KW-0238">DNA-binding</keyword>
<dbReference type="GO" id="GO:0043565">
    <property type="term" value="F:sequence-specific DNA binding"/>
    <property type="evidence" value="ECO:0007669"/>
    <property type="project" value="InterPro"/>
</dbReference>
<evidence type="ECO:0000259" key="4">
    <source>
        <dbReference type="PROSITE" id="PS01124"/>
    </source>
</evidence>
<dbReference type="AlphaFoldDB" id="A0A561QPK6"/>
<dbReference type="PROSITE" id="PS01124">
    <property type="entry name" value="HTH_ARAC_FAMILY_2"/>
    <property type="match status" value="1"/>
</dbReference>
<accession>A0A561QPK6</accession>
<evidence type="ECO:0000313" key="5">
    <source>
        <dbReference type="EMBL" id="TWF52269.1"/>
    </source>
</evidence>
<dbReference type="PANTHER" id="PTHR46796">
    <property type="entry name" value="HTH-TYPE TRANSCRIPTIONAL ACTIVATOR RHAS-RELATED"/>
    <property type="match status" value="1"/>
</dbReference>
<dbReference type="InterPro" id="IPR009057">
    <property type="entry name" value="Homeodomain-like_sf"/>
</dbReference>
<organism evidence="5 6">
    <name type="scientific">Neorhizobium alkalisoli</name>
    <dbReference type="NCBI Taxonomy" id="528178"/>
    <lineage>
        <taxon>Bacteria</taxon>
        <taxon>Pseudomonadati</taxon>
        <taxon>Pseudomonadota</taxon>
        <taxon>Alphaproteobacteria</taxon>
        <taxon>Hyphomicrobiales</taxon>
        <taxon>Rhizobiaceae</taxon>
        <taxon>Rhizobium/Agrobacterium group</taxon>
        <taxon>Neorhizobium</taxon>
    </lineage>
</organism>
<dbReference type="PROSITE" id="PS00041">
    <property type="entry name" value="HTH_ARAC_FAMILY_1"/>
    <property type="match status" value="1"/>
</dbReference>
<dbReference type="Proteomes" id="UP000320653">
    <property type="component" value="Unassembled WGS sequence"/>
</dbReference>
<protein>
    <submittedName>
        <fullName evidence="5">AraC family transcriptional regulator</fullName>
    </submittedName>
</protein>
<dbReference type="RefSeq" id="WP_145639930.1">
    <property type="nucleotide sequence ID" value="NZ_VIWP01000005.1"/>
</dbReference>
<dbReference type="InterPro" id="IPR018062">
    <property type="entry name" value="HTH_AraC-typ_CS"/>
</dbReference>
<dbReference type="InterPro" id="IPR050204">
    <property type="entry name" value="AraC_XylS_family_regulators"/>
</dbReference>
<keyword evidence="6" id="KW-1185">Reference proteome</keyword>
<keyword evidence="1" id="KW-0805">Transcription regulation</keyword>
<comment type="caution">
    <text evidence="5">The sequence shown here is derived from an EMBL/GenBank/DDBJ whole genome shotgun (WGS) entry which is preliminary data.</text>
</comment>
<reference evidence="5 6" key="1">
    <citation type="submission" date="2019-06" db="EMBL/GenBank/DDBJ databases">
        <title>Sorghum-associated microbial communities from plants grown in Nebraska, USA.</title>
        <authorList>
            <person name="Schachtman D."/>
        </authorList>
    </citation>
    <scope>NUCLEOTIDE SEQUENCE [LARGE SCALE GENOMIC DNA]</scope>
    <source>
        <strain evidence="5 6">1225</strain>
    </source>
</reference>
<dbReference type="Pfam" id="PF12833">
    <property type="entry name" value="HTH_18"/>
    <property type="match status" value="1"/>
</dbReference>
<keyword evidence="3" id="KW-0804">Transcription</keyword>
<evidence type="ECO:0000256" key="2">
    <source>
        <dbReference type="ARBA" id="ARBA00023125"/>
    </source>
</evidence>
<evidence type="ECO:0000256" key="3">
    <source>
        <dbReference type="ARBA" id="ARBA00023163"/>
    </source>
</evidence>
<dbReference type="SUPFAM" id="SSF46689">
    <property type="entry name" value="Homeodomain-like"/>
    <property type="match status" value="2"/>
</dbReference>
<feature type="domain" description="HTH araC/xylS-type" evidence="4">
    <location>
        <begin position="83"/>
        <end position="181"/>
    </location>
</feature>
<dbReference type="EMBL" id="VIWP01000005">
    <property type="protein sequence ID" value="TWF52269.1"/>
    <property type="molecule type" value="Genomic_DNA"/>
</dbReference>
<dbReference type="GO" id="GO:0003700">
    <property type="term" value="F:DNA-binding transcription factor activity"/>
    <property type="evidence" value="ECO:0007669"/>
    <property type="project" value="InterPro"/>
</dbReference>
<dbReference type="PANTHER" id="PTHR46796:SF14">
    <property type="entry name" value="TRANSCRIPTIONAL REGULATORY PROTEIN"/>
    <property type="match status" value="1"/>
</dbReference>
<dbReference type="Gene3D" id="1.10.10.60">
    <property type="entry name" value="Homeodomain-like"/>
    <property type="match status" value="1"/>
</dbReference>
<sequence>MPASAAVLNSHSSRIDISLMTGEASSEVSRLLLRAINSVERDEAATIDFVRKASTLLRPATFTEAAPVAERAPTGGLAPWQAKRIKLFIEEHISHSISLDELARLVKLSTSYFSAAFKVSFGTSPHNYIILQRIDFAKQRMLSSNAPLCEIALDCGLSDQAHLSRLFRRVTGTTPSAWRRYLAKPDAVGVSTLPALSHAI</sequence>
<dbReference type="OrthoDB" id="9806208at2"/>
<evidence type="ECO:0000256" key="1">
    <source>
        <dbReference type="ARBA" id="ARBA00023015"/>
    </source>
</evidence>